<accession>A0ABT0LHA9</accession>
<organism evidence="1 2">
    <name type="scientific">Shewanella surugensis</name>
    <dbReference type="NCBI Taxonomy" id="212020"/>
    <lineage>
        <taxon>Bacteria</taxon>
        <taxon>Pseudomonadati</taxon>
        <taxon>Pseudomonadota</taxon>
        <taxon>Gammaproteobacteria</taxon>
        <taxon>Alteromonadales</taxon>
        <taxon>Shewanellaceae</taxon>
        <taxon>Shewanella</taxon>
    </lineage>
</organism>
<protein>
    <submittedName>
        <fullName evidence="1">Uncharacterized protein</fullName>
    </submittedName>
</protein>
<name>A0ABT0LHA9_9GAMM</name>
<sequence length="66" mass="7514">MSILEASIGRLAREISGSTTLFHYYAIGDEKKTLLKEELQQHIHVKNKILFARYSVPLEDCHASVL</sequence>
<keyword evidence="2" id="KW-1185">Reference proteome</keyword>
<dbReference type="RefSeq" id="WP_248942493.1">
    <property type="nucleotide sequence ID" value="NZ_JAKIKS010000127.1"/>
</dbReference>
<evidence type="ECO:0000313" key="1">
    <source>
        <dbReference type="EMBL" id="MCL1127088.1"/>
    </source>
</evidence>
<dbReference type="Proteomes" id="UP001203423">
    <property type="component" value="Unassembled WGS sequence"/>
</dbReference>
<dbReference type="EMBL" id="JAKIKS010000127">
    <property type="protein sequence ID" value="MCL1127088.1"/>
    <property type="molecule type" value="Genomic_DNA"/>
</dbReference>
<comment type="caution">
    <text evidence="1">The sequence shown here is derived from an EMBL/GenBank/DDBJ whole genome shotgun (WGS) entry which is preliminary data.</text>
</comment>
<proteinExistence type="predicted"/>
<reference evidence="1 2" key="1">
    <citation type="submission" date="2022-01" db="EMBL/GenBank/DDBJ databases">
        <title>Whole genome-based taxonomy of the Shewanellaceae.</title>
        <authorList>
            <person name="Martin-Rodriguez A.J."/>
        </authorList>
    </citation>
    <scope>NUCLEOTIDE SEQUENCE [LARGE SCALE GENOMIC DNA]</scope>
    <source>
        <strain evidence="1 2">DSM 17177</strain>
    </source>
</reference>
<evidence type="ECO:0000313" key="2">
    <source>
        <dbReference type="Proteomes" id="UP001203423"/>
    </source>
</evidence>
<gene>
    <name evidence="1" type="ORF">L2764_22055</name>
</gene>